<evidence type="ECO:0000313" key="6">
    <source>
        <dbReference type="Proteomes" id="UP001152049"/>
    </source>
</evidence>
<dbReference type="EMBL" id="JAOQAZ010000018">
    <property type="protein sequence ID" value="KAJ4256889.1"/>
    <property type="molecule type" value="Genomic_DNA"/>
</dbReference>
<dbReference type="Pfam" id="PF13460">
    <property type="entry name" value="NAD_binding_10"/>
    <property type="match status" value="1"/>
</dbReference>
<evidence type="ECO:0000256" key="3">
    <source>
        <dbReference type="ARBA" id="ARBA00023002"/>
    </source>
</evidence>
<keyword evidence="3" id="KW-0560">Oxidoreductase</keyword>
<evidence type="ECO:0000256" key="2">
    <source>
        <dbReference type="ARBA" id="ARBA00022857"/>
    </source>
</evidence>
<dbReference type="SUPFAM" id="SSF51735">
    <property type="entry name" value="NAD(P)-binding Rossmann-fold domains"/>
    <property type="match status" value="1"/>
</dbReference>
<evidence type="ECO:0000259" key="4">
    <source>
        <dbReference type="Pfam" id="PF13460"/>
    </source>
</evidence>
<organism evidence="5 6">
    <name type="scientific">Fusarium torreyae</name>
    <dbReference type="NCBI Taxonomy" id="1237075"/>
    <lineage>
        <taxon>Eukaryota</taxon>
        <taxon>Fungi</taxon>
        <taxon>Dikarya</taxon>
        <taxon>Ascomycota</taxon>
        <taxon>Pezizomycotina</taxon>
        <taxon>Sordariomycetes</taxon>
        <taxon>Hypocreomycetidae</taxon>
        <taxon>Hypocreales</taxon>
        <taxon>Nectriaceae</taxon>
        <taxon>Fusarium</taxon>
    </lineage>
</organism>
<sequence>MVKVAIAGGSGHIGRTLVDAIKETTSHEVLILSRKPNPEVEAETRVPVIDVDYSDVNALTRLLEEQRIHTVVSAITMMQVGFGQENNEISLIRAADASTFTKRMIATDWGFPHHEGQIAYLASIGPKLEAHKFLKSVKNIKSTIVQNGYLMDYWGMPTIKSHMQSSTLILDIPNNSAGIPGTGDEAVIFSYSGDVANLVAALLDSDDWDPVSHVVGDKLTWHEFLRLAEDVKGTNFDVSYDSIDKLKQGQITELPGHVPTYPFFPKEALQSILAGVSLMMAEGSLDYETPKTLNERFPSIKTMKVREMLEQAWR</sequence>
<dbReference type="AlphaFoldDB" id="A0A9W8VBU6"/>
<dbReference type="InterPro" id="IPR036291">
    <property type="entry name" value="NAD(P)-bd_dom_sf"/>
</dbReference>
<dbReference type="OrthoDB" id="419598at2759"/>
<protein>
    <recommendedName>
        <fullName evidence="4">NAD(P)-binding domain-containing protein</fullName>
    </recommendedName>
</protein>
<dbReference type="InterPro" id="IPR016040">
    <property type="entry name" value="NAD(P)-bd_dom"/>
</dbReference>
<keyword evidence="2" id="KW-0521">NADP</keyword>
<keyword evidence="6" id="KW-1185">Reference proteome</keyword>
<dbReference type="PANTHER" id="PTHR47706:SF4">
    <property type="entry name" value="NMRA-LIKE DOMAIN-CONTAINING PROTEIN"/>
    <property type="match status" value="1"/>
</dbReference>
<dbReference type="Gene3D" id="3.40.50.720">
    <property type="entry name" value="NAD(P)-binding Rossmann-like Domain"/>
    <property type="match status" value="1"/>
</dbReference>
<gene>
    <name evidence="5" type="ORF">NW762_008985</name>
</gene>
<comment type="caution">
    <text evidence="5">The sequence shown here is derived from an EMBL/GenBank/DDBJ whole genome shotgun (WGS) entry which is preliminary data.</text>
</comment>
<dbReference type="Proteomes" id="UP001152049">
    <property type="component" value="Unassembled WGS sequence"/>
</dbReference>
<name>A0A9W8VBU6_9HYPO</name>
<feature type="domain" description="NAD(P)-binding" evidence="4">
    <location>
        <begin position="8"/>
        <end position="152"/>
    </location>
</feature>
<dbReference type="InterPro" id="IPR051609">
    <property type="entry name" value="NmrA/Isoflavone_reductase-like"/>
</dbReference>
<evidence type="ECO:0000256" key="1">
    <source>
        <dbReference type="ARBA" id="ARBA00005725"/>
    </source>
</evidence>
<dbReference type="Gene3D" id="3.90.25.10">
    <property type="entry name" value="UDP-galactose 4-epimerase, domain 1"/>
    <property type="match status" value="1"/>
</dbReference>
<accession>A0A9W8VBU6</accession>
<evidence type="ECO:0000313" key="5">
    <source>
        <dbReference type="EMBL" id="KAJ4256889.1"/>
    </source>
</evidence>
<reference evidence="5" key="1">
    <citation type="submission" date="2022-09" db="EMBL/GenBank/DDBJ databases">
        <title>Fusarium specimens isolated from Avocado Roots.</title>
        <authorList>
            <person name="Stajich J."/>
            <person name="Roper C."/>
            <person name="Heimlech-Rivalta G."/>
        </authorList>
    </citation>
    <scope>NUCLEOTIDE SEQUENCE</scope>
    <source>
        <strain evidence="5">CF00136</strain>
    </source>
</reference>
<dbReference type="PANTHER" id="PTHR47706">
    <property type="entry name" value="NMRA-LIKE FAMILY PROTEIN"/>
    <property type="match status" value="1"/>
</dbReference>
<proteinExistence type="inferred from homology"/>
<dbReference type="GO" id="GO:0016491">
    <property type="term" value="F:oxidoreductase activity"/>
    <property type="evidence" value="ECO:0007669"/>
    <property type="project" value="UniProtKB-KW"/>
</dbReference>
<comment type="similarity">
    <text evidence="1">Belongs to the NmrA-type oxidoreductase family. Isoflavone reductase subfamily.</text>
</comment>